<keyword evidence="3" id="KW-1185">Reference proteome</keyword>
<dbReference type="GeneID" id="25029656"/>
<dbReference type="AlphaFoldDB" id="S9R3F0"/>
<gene>
    <name evidence="2" type="ORF">SOCG_00672</name>
</gene>
<dbReference type="RefSeq" id="XP_013018546.1">
    <property type="nucleotide sequence ID" value="XM_013163092.1"/>
</dbReference>
<reference evidence="2 3" key="1">
    <citation type="journal article" date="2011" name="Science">
        <title>Comparative functional genomics of the fission yeasts.</title>
        <authorList>
            <person name="Rhind N."/>
            <person name="Chen Z."/>
            <person name="Yassour M."/>
            <person name="Thompson D.A."/>
            <person name="Haas B.J."/>
            <person name="Habib N."/>
            <person name="Wapinski I."/>
            <person name="Roy S."/>
            <person name="Lin M.F."/>
            <person name="Heiman D.I."/>
            <person name="Young S.K."/>
            <person name="Furuya K."/>
            <person name="Guo Y."/>
            <person name="Pidoux A."/>
            <person name="Chen H.M."/>
            <person name="Robbertse B."/>
            <person name="Goldberg J.M."/>
            <person name="Aoki K."/>
            <person name="Bayne E.H."/>
            <person name="Berlin A.M."/>
            <person name="Desjardins C.A."/>
            <person name="Dobbs E."/>
            <person name="Dukaj L."/>
            <person name="Fan L."/>
            <person name="FitzGerald M.G."/>
            <person name="French C."/>
            <person name="Gujja S."/>
            <person name="Hansen K."/>
            <person name="Keifenheim D."/>
            <person name="Levin J.Z."/>
            <person name="Mosher R.A."/>
            <person name="Mueller C.A."/>
            <person name="Pfiffner J."/>
            <person name="Priest M."/>
            <person name="Russ C."/>
            <person name="Smialowska A."/>
            <person name="Swoboda P."/>
            <person name="Sykes S.M."/>
            <person name="Vaughn M."/>
            <person name="Vengrova S."/>
            <person name="Yoder R."/>
            <person name="Zeng Q."/>
            <person name="Allshire R."/>
            <person name="Baulcombe D."/>
            <person name="Birren B.W."/>
            <person name="Brown W."/>
            <person name="Ekwall K."/>
            <person name="Kellis M."/>
            <person name="Leatherwood J."/>
            <person name="Levin H."/>
            <person name="Margalit H."/>
            <person name="Martienssen R."/>
            <person name="Nieduszynski C.A."/>
            <person name="Spatafora J.W."/>
            <person name="Friedman N."/>
            <person name="Dalgaard J.Z."/>
            <person name="Baumann P."/>
            <person name="Niki H."/>
            <person name="Regev A."/>
            <person name="Nusbaum C."/>
        </authorList>
    </citation>
    <scope>NUCLEOTIDE SEQUENCE [LARGE SCALE GENOMIC DNA]</scope>
    <source>
        <strain evidence="3">yFS286</strain>
    </source>
</reference>
<feature type="region of interest" description="Disordered" evidence="1">
    <location>
        <begin position="190"/>
        <end position="210"/>
    </location>
</feature>
<evidence type="ECO:0000256" key="1">
    <source>
        <dbReference type="SAM" id="MobiDB-lite"/>
    </source>
</evidence>
<dbReference type="VEuPathDB" id="FungiDB:SOCG_00672"/>
<evidence type="ECO:0000313" key="2">
    <source>
        <dbReference type="EMBL" id="EPX72910.1"/>
    </source>
</evidence>
<dbReference type="OrthoDB" id="5364913at2759"/>
<feature type="region of interest" description="Disordered" evidence="1">
    <location>
        <begin position="45"/>
        <end position="73"/>
    </location>
</feature>
<name>S9R3F0_SCHOY</name>
<accession>S9R3F0</accession>
<organism evidence="2 3">
    <name type="scientific">Schizosaccharomyces octosporus (strain yFS286)</name>
    <name type="common">Fission yeast</name>
    <name type="synonym">Octosporomyces octosporus</name>
    <dbReference type="NCBI Taxonomy" id="483514"/>
    <lineage>
        <taxon>Eukaryota</taxon>
        <taxon>Fungi</taxon>
        <taxon>Dikarya</taxon>
        <taxon>Ascomycota</taxon>
        <taxon>Taphrinomycotina</taxon>
        <taxon>Schizosaccharomycetes</taxon>
        <taxon>Schizosaccharomycetales</taxon>
        <taxon>Schizosaccharomycetaceae</taxon>
        <taxon>Schizosaccharomyces</taxon>
    </lineage>
</organism>
<sequence>MHCSNLHQSFTASSPDMTPCTVPCYMDYQIQSVPFDMSMMDEDAMKPECDQDDDMDPVPTTENPLPSASVSTPERNASLLLKSTNWSIHSDTPGNYNPRFLKEMYSVSPTRRSLKSLSPGLRRKSLLPKPKMFQRVANALYEEASPWEIELRSESKFARMTSGNIRSSNSNFHNPVYPSAFLHSKERTQESLANIRREKESPATPPVNTESRVPAISMEKSHTLSSPTIIQTPKKKSLYSMTTNGLNFQSPKNVYSSPQLKEKEIGIHSRKRLRWSEEFTDLPKRRAVSPFLYKFDTAKFSPVHSVKIRSLQVRDTHEVLRNLKLY</sequence>
<evidence type="ECO:0000313" key="3">
    <source>
        <dbReference type="Proteomes" id="UP000016088"/>
    </source>
</evidence>
<dbReference type="Proteomes" id="UP000016088">
    <property type="component" value="Unassembled WGS sequence"/>
</dbReference>
<feature type="compositionally biased region" description="Basic and acidic residues" evidence="1">
    <location>
        <begin position="190"/>
        <end position="201"/>
    </location>
</feature>
<dbReference type="EMBL" id="KE503207">
    <property type="protein sequence ID" value="EPX72910.1"/>
    <property type="molecule type" value="Genomic_DNA"/>
</dbReference>
<feature type="compositionally biased region" description="Polar residues" evidence="1">
    <location>
        <begin position="60"/>
        <end position="73"/>
    </location>
</feature>
<dbReference type="OMA" id="KMFQRVA"/>
<protein>
    <submittedName>
        <fullName evidence="2">Uncharacterized protein</fullName>
    </submittedName>
</protein>
<dbReference type="HOGENOM" id="CLU_792634_0_0_1"/>
<dbReference type="GO" id="GO:0035861">
    <property type="term" value="C:site of double-strand break"/>
    <property type="evidence" value="ECO:0007669"/>
    <property type="project" value="EnsemblFungi"/>
</dbReference>
<proteinExistence type="predicted"/>